<reference evidence="2" key="1">
    <citation type="submission" date="2022-05" db="EMBL/GenBank/DDBJ databases">
        <authorList>
            <person name="Tuo L."/>
        </authorList>
    </citation>
    <scope>NUCLEOTIDE SEQUENCE</scope>
    <source>
        <strain evidence="2">BSK12Z-4</strain>
    </source>
</reference>
<keyword evidence="1" id="KW-1133">Transmembrane helix</keyword>
<evidence type="ECO:0000313" key="2">
    <source>
        <dbReference type="EMBL" id="MCM0620053.1"/>
    </source>
</evidence>
<comment type="caution">
    <text evidence="2">The sequence shown here is derived from an EMBL/GenBank/DDBJ whole genome shotgun (WGS) entry which is preliminary data.</text>
</comment>
<keyword evidence="3" id="KW-1185">Reference proteome</keyword>
<sequence length="409" mass="41833">MSTDDLRHLLDDELAHLPAQPLTLGSVQRRARTVRRRRTALATGAVAAVAAVLVPLAVVAGGALSRADDLDPVSPSSPAVTVATDGAGTDDAAAVTGPAWSDGTTIHAADGTVVEVDVDATSGFSFVPLGDRFLAGSYGNGTGLVLTLVEADGTVVDTFEGTEYAVGDGQGRTAGWTVGRGADRSVAVLGAGESDPTLLPLTGLPDSAGPPELLTVRGGGCTEEAADEGDGCQAVVLTNERSGGSRAWVVTPDEAPRELVPDVFFSVTGVSPDGTLVAGTTEVDERAMSTCSAVVDAATGTALWETCEVGYLRFSPDGAHVLATDPWRDGLGQNSWTVLDARTGAQVQRYEGLQTTQAWAGPDQVVALVGDSATNAGAVQVWTLGDDEPDVLAEDPRQLMRFSLALPGA</sequence>
<organism evidence="2 3">
    <name type="scientific">Nocardioides bruguierae</name>
    <dbReference type="NCBI Taxonomy" id="2945102"/>
    <lineage>
        <taxon>Bacteria</taxon>
        <taxon>Bacillati</taxon>
        <taxon>Actinomycetota</taxon>
        <taxon>Actinomycetes</taxon>
        <taxon>Propionibacteriales</taxon>
        <taxon>Nocardioidaceae</taxon>
        <taxon>Nocardioides</taxon>
    </lineage>
</organism>
<accession>A0A9X2D642</accession>
<protein>
    <submittedName>
        <fullName evidence="2">Uncharacterized protein</fullName>
    </submittedName>
</protein>
<dbReference type="RefSeq" id="WP_250826740.1">
    <property type="nucleotide sequence ID" value="NZ_JAMOIL010000008.1"/>
</dbReference>
<feature type="transmembrane region" description="Helical" evidence="1">
    <location>
        <begin position="39"/>
        <end position="64"/>
    </location>
</feature>
<evidence type="ECO:0000313" key="3">
    <source>
        <dbReference type="Proteomes" id="UP001139485"/>
    </source>
</evidence>
<proteinExistence type="predicted"/>
<dbReference type="AlphaFoldDB" id="A0A9X2D642"/>
<dbReference type="Proteomes" id="UP001139485">
    <property type="component" value="Unassembled WGS sequence"/>
</dbReference>
<keyword evidence="1" id="KW-0472">Membrane</keyword>
<keyword evidence="1" id="KW-0812">Transmembrane</keyword>
<evidence type="ECO:0000256" key="1">
    <source>
        <dbReference type="SAM" id="Phobius"/>
    </source>
</evidence>
<dbReference type="EMBL" id="JAMOIL010000008">
    <property type="protein sequence ID" value="MCM0620053.1"/>
    <property type="molecule type" value="Genomic_DNA"/>
</dbReference>
<gene>
    <name evidence="2" type="ORF">M8330_07055</name>
</gene>
<name>A0A9X2D642_9ACTN</name>
<dbReference type="SUPFAM" id="SSF69304">
    <property type="entry name" value="Tricorn protease N-terminal domain"/>
    <property type="match status" value="1"/>
</dbReference>